<comment type="caution">
    <text evidence="1">The sequence shown here is derived from an EMBL/GenBank/DDBJ whole genome shotgun (WGS) entry which is preliminary data.</text>
</comment>
<name>A0ACC2CYZ7_DIPCM</name>
<protein>
    <submittedName>
        <fullName evidence="1">Uncharacterized protein</fullName>
    </submittedName>
</protein>
<evidence type="ECO:0000313" key="2">
    <source>
        <dbReference type="Proteomes" id="UP001162992"/>
    </source>
</evidence>
<reference evidence="2" key="1">
    <citation type="journal article" date="2024" name="Proc. Natl. Acad. Sci. U.S.A.">
        <title>Extraordinary preservation of gene collinearity over three hundred million years revealed in homosporous lycophytes.</title>
        <authorList>
            <person name="Li C."/>
            <person name="Wickell D."/>
            <person name="Kuo L.Y."/>
            <person name="Chen X."/>
            <person name="Nie B."/>
            <person name="Liao X."/>
            <person name="Peng D."/>
            <person name="Ji J."/>
            <person name="Jenkins J."/>
            <person name="Williams M."/>
            <person name="Shu S."/>
            <person name="Plott C."/>
            <person name="Barry K."/>
            <person name="Rajasekar S."/>
            <person name="Grimwood J."/>
            <person name="Han X."/>
            <person name="Sun S."/>
            <person name="Hou Z."/>
            <person name="He W."/>
            <person name="Dai G."/>
            <person name="Sun C."/>
            <person name="Schmutz J."/>
            <person name="Leebens-Mack J.H."/>
            <person name="Li F.W."/>
            <person name="Wang L."/>
        </authorList>
    </citation>
    <scope>NUCLEOTIDE SEQUENCE [LARGE SCALE GENOMIC DNA]</scope>
    <source>
        <strain evidence="2">cv. PW_Plant_1</strain>
    </source>
</reference>
<accession>A0ACC2CYZ7</accession>
<dbReference type="Proteomes" id="UP001162992">
    <property type="component" value="Chromosome 8"/>
</dbReference>
<organism evidence="1 2">
    <name type="scientific">Diphasiastrum complanatum</name>
    <name type="common">Issler's clubmoss</name>
    <name type="synonym">Lycopodium complanatum</name>
    <dbReference type="NCBI Taxonomy" id="34168"/>
    <lineage>
        <taxon>Eukaryota</taxon>
        <taxon>Viridiplantae</taxon>
        <taxon>Streptophyta</taxon>
        <taxon>Embryophyta</taxon>
        <taxon>Tracheophyta</taxon>
        <taxon>Lycopodiopsida</taxon>
        <taxon>Lycopodiales</taxon>
        <taxon>Lycopodiaceae</taxon>
        <taxon>Lycopodioideae</taxon>
        <taxon>Diphasiastrum</taxon>
    </lineage>
</organism>
<proteinExistence type="predicted"/>
<dbReference type="EMBL" id="CM055099">
    <property type="protein sequence ID" value="KAJ7547115.1"/>
    <property type="molecule type" value="Genomic_DNA"/>
</dbReference>
<sequence length="80" mass="9127">MNCRKQQLAVDNKFMEENIALVLFPPDIVGYAYTCYHKLLSRRAKQLQRVFNHGGNIDVHLVTPWEHLPLSSGSSITVES</sequence>
<keyword evidence="2" id="KW-1185">Reference proteome</keyword>
<evidence type="ECO:0000313" key="1">
    <source>
        <dbReference type="EMBL" id="KAJ7547115.1"/>
    </source>
</evidence>
<gene>
    <name evidence="1" type="ORF">O6H91_08G069700</name>
</gene>